<protein>
    <submittedName>
        <fullName evidence="2">Uncharacterized protein</fullName>
    </submittedName>
</protein>
<keyword evidence="3" id="KW-1185">Reference proteome</keyword>
<dbReference type="Proteomes" id="UP000008782">
    <property type="component" value="Unassembled WGS sequence"/>
</dbReference>
<accession>E3QIP1</accession>
<proteinExistence type="predicted"/>
<gene>
    <name evidence="2" type="ORF">GLRG_05795</name>
</gene>
<dbReference type="RefSeq" id="XP_008094671.1">
    <property type="nucleotide sequence ID" value="XM_008096480.1"/>
</dbReference>
<dbReference type="EMBL" id="GG697350">
    <property type="protein sequence ID" value="EFQ30651.1"/>
    <property type="molecule type" value="Genomic_DNA"/>
</dbReference>
<dbReference type="AlphaFoldDB" id="E3QIP1"/>
<evidence type="ECO:0000313" key="3">
    <source>
        <dbReference type="Proteomes" id="UP000008782"/>
    </source>
</evidence>
<dbReference type="VEuPathDB" id="FungiDB:GLRG_05795"/>
<dbReference type="GeneID" id="24411160"/>
<feature type="compositionally biased region" description="Polar residues" evidence="1">
    <location>
        <begin position="36"/>
        <end position="55"/>
    </location>
</feature>
<evidence type="ECO:0000256" key="1">
    <source>
        <dbReference type="SAM" id="MobiDB-lite"/>
    </source>
</evidence>
<reference evidence="3" key="1">
    <citation type="journal article" date="2012" name="Nat. Genet.">
        <title>Lifestyle transitions in plant pathogenic Colletotrichum fungi deciphered by genome and transcriptome analyses.</title>
        <authorList>
            <person name="O'Connell R.J."/>
            <person name="Thon M.R."/>
            <person name="Hacquard S."/>
            <person name="Amyotte S.G."/>
            <person name="Kleemann J."/>
            <person name="Torres M.F."/>
            <person name="Damm U."/>
            <person name="Buiate E.A."/>
            <person name="Epstein L."/>
            <person name="Alkan N."/>
            <person name="Altmueller J."/>
            <person name="Alvarado-Balderrama L."/>
            <person name="Bauser C.A."/>
            <person name="Becker C."/>
            <person name="Birren B.W."/>
            <person name="Chen Z."/>
            <person name="Choi J."/>
            <person name="Crouch J.A."/>
            <person name="Duvick J.P."/>
            <person name="Farman M.A."/>
            <person name="Gan P."/>
            <person name="Heiman D."/>
            <person name="Henrissat B."/>
            <person name="Howard R.J."/>
            <person name="Kabbage M."/>
            <person name="Koch C."/>
            <person name="Kracher B."/>
            <person name="Kubo Y."/>
            <person name="Law A.D."/>
            <person name="Lebrun M.-H."/>
            <person name="Lee Y.-H."/>
            <person name="Miyara I."/>
            <person name="Moore N."/>
            <person name="Neumann U."/>
            <person name="Nordstroem K."/>
            <person name="Panaccione D.G."/>
            <person name="Panstruga R."/>
            <person name="Place M."/>
            <person name="Proctor R.H."/>
            <person name="Prusky D."/>
            <person name="Rech G."/>
            <person name="Reinhardt R."/>
            <person name="Rollins J.A."/>
            <person name="Rounsley S."/>
            <person name="Schardl C.L."/>
            <person name="Schwartz D.C."/>
            <person name="Shenoy N."/>
            <person name="Shirasu K."/>
            <person name="Sikhakolli U.R."/>
            <person name="Stueber K."/>
            <person name="Sukno S.A."/>
            <person name="Sweigard J.A."/>
            <person name="Takano Y."/>
            <person name="Takahara H."/>
            <person name="Trail F."/>
            <person name="van der Does H.C."/>
            <person name="Voll L.M."/>
            <person name="Will I."/>
            <person name="Young S."/>
            <person name="Zeng Q."/>
            <person name="Zhang J."/>
            <person name="Zhou S."/>
            <person name="Dickman M.B."/>
            <person name="Schulze-Lefert P."/>
            <person name="Ver Loren van Themaat E."/>
            <person name="Ma L.-J."/>
            <person name="Vaillancourt L.J."/>
        </authorList>
    </citation>
    <scope>NUCLEOTIDE SEQUENCE [LARGE SCALE GENOMIC DNA]</scope>
    <source>
        <strain evidence="3">M1.001 / M2 / FGSC 10212</strain>
    </source>
</reference>
<evidence type="ECO:0000313" key="2">
    <source>
        <dbReference type="EMBL" id="EFQ30651.1"/>
    </source>
</evidence>
<dbReference type="HOGENOM" id="CLU_2399537_0_0_1"/>
<feature type="region of interest" description="Disordered" evidence="1">
    <location>
        <begin position="24"/>
        <end position="55"/>
    </location>
</feature>
<name>E3QIP1_COLGM</name>
<organism evidence="3">
    <name type="scientific">Colletotrichum graminicola (strain M1.001 / M2 / FGSC 10212)</name>
    <name type="common">Maize anthracnose fungus</name>
    <name type="synonym">Glomerella graminicola</name>
    <dbReference type="NCBI Taxonomy" id="645133"/>
    <lineage>
        <taxon>Eukaryota</taxon>
        <taxon>Fungi</taxon>
        <taxon>Dikarya</taxon>
        <taxon>Ascomycota</taxon>
        <taxon>Pezizomycotina</taxon>
        <taxon>Sordariomycetes</taxon>
        <taxon>Hypocreomycetidae</taxon>
        <taxon>Glomerellales</taxon>
        <taxon>Glomerellaceae</taxon>
        <taxon>Colletotrichum</taxon>
        <taxon>Colletotrichum graminicola species complex</taxon>
    </lineage>
</organism>
<sequence length="93" mass="9700">MPSGRKSWRRNTFAKALAEQLRIQSLGDTRGPEAGASTSNSLRLTASPSSSCLPTRLTVPSSSALKAEGSRPAIPLGPTRLGFGCHLAPVQAL</sequence>